<dbReference type="InterPro" id="IPR036047">
    <property type="entry name" value="F-box-like_dom_sf"/>
</dbReference>
<evidence type="ECO:0000259" key="1">
    <source>
        <dbReference type="PROSITE" id="PS50181"/>
    </source>
</evidence>
<gene>
    <name evidence="4" type="ORF">HFQ381_LOCUS2775</name>
    <name evidence="3" type="ORF">KIK155_LOCUS4155</name>
    <name evidence="2" type="ORF">LUA448_LOCUS217</name>
    <name evidence="5" type="ORF">TOA249_LOCUS140</name>
</gene>
<protein>
    <recommendedName>
        <fullName evidence="1">F-box domain-containing protein</fullName>
    </recommendedName>
</protein>
<dbReference type="Proteomes" id="UP000663851">
    <property type="component" value="Unassembled WGS sequence"/>
</dbReference>
<accession>A0A817PJP5</accession>
<evidence type="ECO:0000313" key="5">
    <source>
        <dbReference type="EMBL" id="CAF4461110.1"/>
    </source>
</evidence>
<dbReference type="EMBL" id="CAJNYV010000327">
    <property type="protein sequence ID" value="CAF3357277.1"/>
    <property type="molecule type" value="Genomic_DNA"/>
</dbReference>
<organism evidence="2 6">
    <name type="scientific">Rotaria socialis</name>
    <dbReference type="NCBI Taxonomy" id="392032"/>
    <lineage>
        <taxon>Eukaryota</taxon>
        <taxon>Metazoa</taxon>
        <taxon>Spiralia</taxon>
        <taxon>Gnathifera</taxon>
        <taxon>Rotifera</taxon>
        <taxon>Eurotatoria</taxon>
        <taxon>Bdelloidea</taxon>
        <taxon>Philodinida</taxon>
        <taxon>Philodinidae</taxon>
        <taxon>Rotaria</taxon>
    </lineage>
</organism>
<dbReference type="SUPFAM" id="SSF81383">
    <property type="entry name" value="F-box domain"/>
    <property type="match status" value="1"/>
</dbReference>
<reference evidence="2" key="1">
    <citation type="submission" date="2021-02" db="EMBL/GenBank/DDBJ databases">
        <authorList>
            <person name="Nowell W R."/>
        </authorList>
    </citation>
    <scope>NUCLEOTIDE SEQUENCE</scope>
</reference>
<dbReference type="Proteomes" id="UP000663833">
    <property type="component" value="Unassembled WGS sequence"/>
</dbReference>
<proteinExistence type="predicted"/>
<dbReference type="AlphaFoldDB" id="A0A817PJP5"/>
<feature type="domain" description="F-box" evidence="1">
    <location>
        <begin position="5"/>
        <end position="51"/>
    </location>
</feature>
<dbReference type="Proteomes" id="UP000663838">
    <property type="component" value="Unassembled WGS sequence"/>
</dbReference>
<name>A0A817PJP5_9BILA</name>
<dbReference type="PROSITE" id="PS50181">
    <property type="entry name" value="FBOX"/>
    <property type="match status" value="1"/>
</dbReference>
<evidence type="ECO:0000313" key="6">
    <source>
        <dbReference type="Proteomes" id="UP000663833"/>
    </source>
</evidence>
<dbReference type="Pfam" id="PF00646">
    <property type="entry name" value="F-box"/>
    <property type="match status" value="1"/>
</dbReference>
<evidence type="ECO:0000313" key="4">
    <source>
        <dbReference type="EMBL" id="CAF4126891.1"/>
    </source>
</evidence>
<evidence type="ECO:0000313" key="3">
    <source>
        <dbReference type="EMBL" id="CAF3357277.1"/>
    </source>
</evidence>
<dbReference type="EMBL" id="CAJOBS010000003">
    <property type="protein sequence ID" value="CAF4461110.1"/>
    <property type="molecule type" value="Genomic_DNA"/>
</dbReference>
<dbReference type="EMBL" id="CAJOBO010000093">
    <property type="protein sequence ID" value="CAF4126891.1"/>
    <property type="molecule type" value="Genomic_DNA"/>
</dbReference>
<dbReference type="Proteomes" id="UP000663865">
    <property type="component" value="Unassembled WGS sequence"/>
</dbReference>
<evidence type="ECO:0000313" key="2">
    <source>
        <dbReference type="EMBL" id="CAF3167307.1"/>
    </source>
</evidence>
<dbReference type="InterPro" id="IPR001810">
    <property type="entry name" value="F-box_dom"/>
</dbReference>
<dbReference type="EMBL" id="CAJNYD010000005">
    <property type="protein sequence ID" value="CAF3167307.1"/>
    <property type="molecule type" value="Genomic_DNA"/>
</dbReference>
<comment type="caution">
    <text evidence="2">The sequence shown here is derived from an EMBL/GenBank/DDBJ whole genome shotgun (WGS) entry which is preliminary data.</text>
</comment>
<sequence length="539" mass="63334">MENSFIQLNDLPDEILLTILKKLPNTDVLYSLIGVNKRLDTIVKDSIFTRYLTLMTPCNDLSRITEPILNRFCVQILSEIRHKILWLNLELSSMDRILLSTNYPNLLGLALHKLIPEKASELFTGKIFSLILLNNESYFIRTFKNQLSSIVIDIDINECPKSTSSIKDINIFIFTQIFKMFKNLQYFKFNPFDDSHYDRLTFRESRPNILSSTLLVLRVVVDFYEDCLYLLDGRFNQLNTIYVTICSSKVPTLPVVNNKKKLPNLKCFSLTHRSVLSVYNNILIPQLHRMSNLEELSLYFDSLNAEIIDGYNLEKNILDYMTELKKFKFNIRSITPFDNQVNLPSNNDIQNTFKNFKSSKIISYIDGFPQLNQFHCHIYSYPYSLTHYNYITNNFRGGLFKHVCKISLVDERPFEHEFFLQIAKSFPFVRELRIHNREPQNNDKQQCSIIEYPHLTKLVLTQSHCHENYLEQFLNSSKMYLSNNIYLIVDYDSLQRVTDNFTSDTTRMNCAKIKYLNLDIQPELSLDLIKDYFPCAELC</sequence>